<feature type="compositionally biased region" description="Basic residues" evidence="1">
    <location>
        <begin position="1"/>
        <end position="11"/>
    </location>
</feature>
<feature type="compositionally biased region" description="Low complexity" evidence="1">
    <location>
        <begin position="42"/>
        <end position="53"/>
    </location>
</feature>
<protein>
    <submittedName>
        <fullName evidence="3">Uncharacterized protein</fullName>
    </submittedName>
</protein>
<reference evidence="3" key="1">
    <citation type="submission" date="2025-08" db="UniProtKB">
        <authorList>
            <consortium name="RefSeq"/>
        </authorList>
    </citation>
    <scope>IDENTIFICATION</scope>
</reference>
<accession>A0A8B6X7I2</accession>
<proteinExistence type="predicted"/>
<feature type="region of interest" description="Disordered" evidence="1">
    <location>
        <begin position="1"/>
        <end position="60"/>
    </location>
</feature>
<dbReference type="AlphaFoldDB" id="A0A8B6X7I2"/>
<evidence type="ECO:0000313" key="2">
    <source>
        <dbReference type="Proteomes" id="UP000675920"/>
    </source>
</evidence>
<dbReference type="RefSeq" id="WP_028312694.1">
    <property type="nucleotide sequence ID" value="NZ_KI519499.1"/>
</dbReference>
<dbReference type="Proteomes" id="UP000675920">
    <property type="component" value="Unplaced"/>
</dbReference>
<evidence type="ECO:0000256" key="1">
    <source>
        <dbReference type="SAM" id="MobiDB-lite"/>
    </source>
</evidence>
<keyword evidence="2" id="KW-1185">Reference proteome</keyword>
<organism evidence="2 3">
    <name type="scientific">Derxia gummosa DSM 723</name>
    <dbReference type="NCBI Taxonomy" id="1121388"/>
    <lineage>
        <taxon>Bacteria</taxon>
        <taxon>Pseudomonadati</taxon>
        <taxon>Pseudomonadota</taxon>
        <taxon>Betaproteobacteria</taxon>
        <taxon>Burkholderiales</taxon>
        <taxon>Alcaligenaceae</taxon>
        <taxon>Derxia</taxon>
    </lineage>
</organism>
<name>A0A8B6X7I2_9BURK</name>
<evidence type="ECO:0000313" key="3">
    <source>
        <dbReference type="RefSeq" id="WP_028312694.1"/>
    </source>
</evidence>
<sequence>MRHPCRHRVGRRRELARAKKLATDSLQASAAVPVITRPSDSAAPGGARTGTTTDKPESTT</sequence>